<evidence type="ECO:0000313" key="2">
    <source>
        <dbReference type="EMBL" id="CAE0316671.1"/>
    </source>
</evidence>
<protein>
    <submittedName>
        <fullName evidence="2">Uncharacterized protein</fullName>
    </submittedName>
</protein>
<organism evidence="2">
    <name type="scientific">Favella ehrenbergii</name>
    <dbReference type="NCBI Taxonomy" id="182087"/>
    <lineage>
        <taxon>Eukaryota</taxon>
        <taxon>Sar</taxon>
        <taxon>Alveolata</taxon>
        <taxon>Ciliophora</taxon>
        <taxon>Intramacronucleata</taxon>
        <taxon>Spirotrichea</taxon>
        <taxon>Choreotrichia</taxon>
        <taxon>Tintinnida</taxon>
        <taxon>Xystonellidae</taxon>
        <taxon>Favella</taxon>
    </lineage>
</organism>
<feature type="transmembrane region" description="Helical" evidence="1">
    <location>
        <begin position="104"/>
        <end position="126"/>
    </location>
</feature>
<keyword evidence="1" id="KW-0812">Transmembrane</keyword>
<keyword evidence="1" id="KW-0472">Membrane</keyword>
<dbReference type="PANTHER" id="PTHR45662">
    <property type="entry name" value="PHOSPHATIDYLINOSITIDE PHOSPHATASE SAC1"/>
    <property type="match status" value="1"/>
</dbReference>
<proteinExistence type="predicted"/>
<dbReference type="AlphaFoldDB" id="A0A7S3MPI2"/>
<gene>
    <name evidence="2" type="ORF">FEHR0123_LOCUS11639</name>
</gene>
<dbReference type="GO" id="GO:0005783">
    <property type="term" value="C:endoplasmic reticulum"/>
    <property type="evidence" value="ECO:0007669"/>
    <property type="project" value="TreeGrafter"/>
</dbReference>
<name>A0A7S3MPI2_9SPIT</name>
<feature type="transmembrane region" description="Helical" evidence="1">
    <location>
        <begin position="146"/>
        <end position="165"/>
    </location>
</feature>
<dbReference type="PANTHER" id="PTHR45662:SF2">
    <property type="entry name" value="PHOSPHATIDYLINOSITOL-3-PHOSPHATASE SAC1"/>
    <property type="match status" value="1"/>
</dbReference>
<accession>A0A7S3MPI2</accession>
<sequence>MGVSGEPPRGQPFEEFKYKTLEQSFRNAWTDNADRLSLLYTGTPALKTDFTRTGKRSTAGAINDGKHSMIRYYINNFTDGYNCDCLDLSQGQISAKQQLNKRGFITPIKLAFAALMTSLILTRVFLNVYFPYTEASEESDSDSTKLMIFRTLVLIGVFVVGSLGIQANGRLFIDDSSRTI</sequence>
<dbReference type="GO" id="GO:0043812">
    <property type="term" value="F:phosphatidylinositol-4-phosphate phosphatase activity"/>
    <property type="evidence" value="ECO:0007669"/>
    <property type="project" value="TreeGrafter"/>
</dbReference>
<dbReference type="EMBL" id="HBIE01037937">
    <property type="protein sequence ID" value="CAE0316671.1"/>
    <property type="molecule type" value="Transcribed_RNA"/>
</dbReference>
<keyword evidence="1" id="KW-1133">Transmembrane helix</keyword>
<evidence type="ECO:0000256" key="1">
    <source>
        <dbReference type="SAM" id="Phobius"/>
    </source>
</evidence>
<dbReference type="GO" id="GO:0046856">
    <property type="term" value="P:phosphatidylinositol dephosphorylation"/>
    <property type="evidence" value="ECO:0007669"/>
    <property type="project" value="TreeGrafter"/>
</dbReference>
<reference evidence="2" key="1">
    <citation type="submission" date="2021-01" db="EMBL/GenBank/DDBJ databases">
        <authorList>
            <person name="Corre E."/>
            <person name="Pelletier E."/>
            <person name="Niang G."/>
            <person name="Scheremetjew M."/>
            <person name="Finn R."/>
            <person name="Kale V."/>
            <person name="Holt S."/>
            <person name="Cochrane G."/>
            <person name="Meng A."/>
            <person name="Brown T."/>
            <person name="Cohen L."/>
        </authorList>
    </citation>
    <scope>NUCLEOTIDE SEQUENCE</scope>
    <source>
        <strain evidence="2">Fehren 1</strain>
    </source>
</reference>